<gene>
    <name evidence="7 10" type="primary">rplC</name>
    <name evidence="10" type="ORF">NCTC10184_00266</name>
</gene>
<dbReference type="NCBIfam" id="TIGR03625">
    <property type="entry name" value="L3_bact"/>
    <property type="match status" value="1"/>
</dbReference>
<comment type="subunit">
    <text evidence="7 9">Part of the 50S ribosomal subunit. Forms a cluster with proteins L14 and L19.</text>
</comment>
<dbReference type="OrthoDB" id="9806135at2"/>
<evidence type="ECO:0000256" key="8">
    <source>
        <dbReference type="RuleBase" id="RU003905"/>
    </source>
</evidence>
<comment type="similarity">
    <text evidence="1 7 8">Belongs to the universal ribosomal protein uL3 family.</text>
</comment>
<dbReference type="PANTHER" id="PTHR11229:SF16">
    <property type="entry name" value="LARGE RIBOSOMAL SUBUNIT PROTEIN UL3C"/>
    <property type="match status" value="1"/>
</dbReference>
<evidence type="ECO:0000256" key="2">
    <source>
        <dbReference type="ARBA" id="ARBA00022730"/>
    </source>
</evidence>
<evidence type="ECO:0000313" key="10">
    <source>
        <dbReference type="EMBL" id="VEU78047.1"/>
    </source>
</evidence>
<evidence type="ECO:0000256" key="1">
    <source>
        <dbReference type="ARBA" id="ARBA00006540"/>
    </source>
</evidence>
<keyword evidence="2 7" id="KW-0699">rRNA-binding</keyword>
<comment type="function">
    <text evidence="7 9">One of the primary rRNA binding proteins, it binds directly near the 3'-end of the 23S rRNA, where it nucleates assembly of the 50S subunit.</text>
</comment>
<dbReference type="InterPro" id="IPR009000">
    <property type="entry name" value="Transl_B-barrel_sf"/>
</dbReference>
<protein>
    <recommendedName>
        <fullName evidence="6 7">Large ribosomal subunit protein uL3</fullName>
    </recommendedName>
</protein>
<dbReference type="Proteomes" id="UP000290876">
    <property type="component" value="Chromosome"/>
</dbReference>
<dbReference type="Pfam" id="PF00297">
    <property type="entry name" value="Ribosomal_L3"/>
    <property type="match status" value="1"/>
</dbReference>
<dbReference type="SUPFAM" id="SSF50447">
    <property type="entry name" value="Translation proteins"/>
    <property type="match status" value="1"/>
</dbReference>
<organism evidence="10 11">
    <name type="scientific">Mycoplasmopsis columbinasalis</name>
    <dbReference type="NCBI Taxonomy" id="114880"/>
    <lineage>
        <taxon>Bacteria</taxon>
        <taxon>Bacillati</taxon>
        <taxon>Mycoplasmatota</taxon>
        <taxon>Mycoplasmoidales</taxon>
        <taxon>Metamycoplasmataceae</taxon>
        <taxon>Mycoplasmopsis</taxon>
    </lineage>
</organism>
<dbReference type="Gene3D" id="3.30.160.810">
    <property type="match status" value="1"/>
</dbReference>
<dbReference type="GO" id="GO:0006412">
    <property type="term" value="P:translation"/>
    <property type="evidence" value="ECO:0007669"/>
    <property type="project" value="UniProtKB-UniRule"/>
</dbReference>
<keyword evidence="11" id="KW-1185">Reference proteome</keyword>
<dbReference type="GO" id="GO:0003735">
    <property type="term" value="F:structural constituent of ribosome"/>
    <property type="evidence" value="ECO:0007669"/>
    <property type="project" value="UniProtKB-UniRule"/>
</dbReference>
<sequence>MKGILGKKVGMTQIYTEFGSSIPVTVVEVQPNVVTKVLTADKNGYVATQLAVGEKKERLTNKPQKGQFAQTKTTPKRFVKEIRGMEGYELGSEVKAGIFAAGELVDVSGTSKGKGFAGTIKRYNQHIGPKSHGGGGGSQPIRQTGSLGDISGNRVFKGMTMPGRLGGVKTTVQNLEIVKVDEKNNYILIKGSIPGANKSYVVIEEAVKGLPSKQPIKLVDIEEVLKMNELVEKAKKYNIEVHVGMHSSDLQPLIEKAEAEEAASKAEVKEGDK</sequence>
<dbReference type="RefSeq" id="WP_129622898.1">
    <property type="nucleotide sequence ID" value="NZ_LR215043.1"/>
</dbReference>
<accession>A0A449BA52</accession>
<evidence type="ECO:0000256" key="6">
    <source>
        <dbReference type="ARBA" id="ARBA00035243"/>
    </source>
</evidence>
<dbReference type="PANTHER" id="PTHR11229">
    <property type="entry name" value="50S RIBOSOMAL PROTEIN L3"/>
    <property type="match status" value="1"/>
</dbReference>
<evidence type="ECO:0000256" key="9">
    <source>
        <dbReference type="RuleBase" id="RU003906"/>
    </source>
</evidence>
<dbReference type="InterPro" id="IPR019926">
    <property type="entry name" value="Ribosomal_uL3_CS"/>
</dbReference>
<evidence type="ECO:0000256" key="3">
    <source>
        <dbReference type="ARBA" id="ARBA00022884"/>
    </source>
</evidence>
<evidence type="ECO:0000256" key="4">
    <source>
        <dbReference type="ARBA" id="ARBA00022980"/>
    </source>
</evidence>
<dbReference type="Gene3D" id="2.40.30.10">
    <property type="entry name" value="Translation factors"/>
    <property type="match status" value="1"/>
</dbReference>
<dbReference type="PROSITE" id="PS00474">
    <property type="entry name" value="RIBOSOMAL_L3"/>
    <property type="match status" value="1"/>
</dbReference>
<dbReference type="FunFam" id="2.40.30.10:FF:000004">
    <property type="entry name" value="50S ribosomal protein L3"/>
    <property type="match status" value="1"/>
</dbReference>
<evidence type="ECO:0000256" key="5">
    <source>
        <dbReference type="ARBA" id="ARBA00023274"/>
    </source>
</evidence>
<keyword evidence="4 7" id="KW-0689">Ribosomal protein</keyword>
<dbReference type="GO" id="GO:0022625">
    <property type="term" value="C:cytosolic large ribosomal subunit"/>
    <property type="evidence" value="ECO:0007669"/>
    <property type="project" value="TreeGrafter"/>
</dbReference>
<dbReference type="HAMAP" id="MF_01325_B">
    <property type="entry name" value="Ribosomal_uL3_B"/>
    <property type="match status" value="1"/>
</dbReference>
<dbReference type="GO" id="GO:0019843">
    <property type="term" value="F:rRNA binding"/>
    <property type="evidence" value="ECO:0007669"/>
    <property type="project" value="UniProtKB-UniRule"/>
</dbReference>
<evidence type="ECO:0000313" key="11">
    <source>
        <dbReference type="Proteomes" id="UP000290876"/>
    </source>
</evidence>
<dbReference type="InterPro" id="IPR000597">
    <property type="entry name" value="Ribosomal_uL3"/>
</dbReference>
<dbReference type="AlphaFoldDB" id="A0A449BA52"/>
<keyword evidence="5 7" id="KW-0687">Ribonucleoprotein</keyword>
<name>A0A449BA52_9BACT</name>
<reference evidence="10 11" key="1">
    <citation type="submission" date="2019-01" db="EMBL/GenBank/DDBJ databases">
        <authorList>
            <consortium name="Pathogen Informatics"/>
        </authorList>
    </citation>
    <scope>NUCLEOTIDE SEQUENCE [LARGE SCALE GENOMIC DNA]</scope>
    <source>
        <strain evidence="10 11">NCTC10184</strain>
    </source>
</reference>
<dbReference type="KEGG" id="mcob:NCTC10184_00266"/>
<dbReference type="InterPro" id="IPR019927">
    <property type="entry name" value="Ribosomal_uL3_bac/org-type"/>
</dbReference>
<evidence type="ECO:0000256" key="7">
    <source>
        <dbReference type="HAMAP-Rule" id="MF_01325"/>
    </source>
</evidence>
<keyword evidence="3 7" id="KW-0694">RNA-binding</keyword>
<dbReference type="EMBL" id="LR215043">
    <property type="protein sequence ID" value="VEU78047.1"/>
    <property type="molecule type" value="Genomic_DNA"/>
</dbReference>
<proteinExistence type="inferred from homology"/>